<dbReference type="SUPFAM" id="SSF56436">
    <property type="entry name" value="C-type lectin-like"/>
    <property type="match status" value="1"/>
</dbReference>
<organism evidence="4 5">
    <name type="scientific">Balaeniceps rex</name>
    <name type="common">Shoebill</name>
    <dbReference type="NCBI Taxonomy" id="33584"/>
    <lineage>
        <taxon>Eukaryota</taxon>
        <taxon>Metazoa</taxon>
        <taxon>Chordata</taxon>
        <taxon>Craniata</taxon>
        <taxon>Vertebrata</taxon>
        <taxon>Euteleostomi</taxon>
        <taxon>Archelosauria</taxon>
        <taxon>Archosauria</taxon>
        <taxon>Dinosauria</taxon>
        <taxon>Saurischia</taxon>
        <taxon>Theropoda</taxon>
        <taxon>Coelurosauria</taxon>
        <taxon>Aves</taxon>
        <taxon>Neognathae</taxon>
        <taxon>Neoaves</taxon>
        <taxon>Aequornithes</taxon>
        <taxon>Pelecaniformes</taxon>
        <taxon>Balaenicipitidae</taxon>
        <taxon>Balaeniceps</taxon>
    </lineage>
</organism>
<dbReference type="PANTHER" id="PTHR47648:SF1">
    <property type="entry name" value="KILLER CELL LECTIN-LIKE RECEPTOR SUBFAMILY G MEMBER 1"/>
    <property type="match status" value="1"/>
</dbReference>
<accession>A0A7L2UCN1</accession>
<dbReference type="InterPro" id="IPR016186">
    <property type="entry name" value="C-type_lectin-like/link_sf"/>
</dbReference>
<sequence>MYDCFAGCPCPRCPEQWVAYKGSCYYFSKEKKDWRSSQESCRAQGAHLLVISNTSGMDFFQMMRTESHWIGLQKNADGDWVGEDGSKLGGKEVVSNSSVQNCAVLMEGVIRASSCEVSTPWICEKSLQ</sequence>
<evidence type="ECO:0000313" key="5">
    <source>
        <dbReference type="Proteomes" id="UP000528411"/>
    </source>
</evidence>
<dbReference type="InterPro" id="IPR042190">
    <property type="entry name" value="KLRG1"/>
</dbReference>
<evidence type="ECO:0000256" key="1">
    <source>
        <dbReference type="ARBA" id="ARBA00004167"/>
    </source>
</evidence>
<proteinExistence type="predicted"/>
<gene>
    <name evidence="4" type="primary">Klrg1_0</name>
    <name evidence="4" type="ORF">BALREX_R13248</name>
</gene>
<dbReference type="SMART" id="SM00034">
    <property type="entry name" value="CLECT"/>
    <property type="match status" value="1"/>
</dbReference>
<dbReference type="EMBL" id="VYZW01025844">
    <property type="protein sequence ID" value="NXS43482.1"/>
    <property type="molecule type" value="Genomic_DNA"/>
</dbReference>
<evidence type="ECO:0000313" key="4">
    <source>
        <dbReference type="EMBL" id="NXS43482.1"/>
    </source>
</evidence>
<dbReference type="CDD" id="cd03593">
    <property type="entry name" value="CLECT_NK_receptors_like"/>
    <property type="match status" value="1"/>
</dbReference>
<dbReference type="GO" id="GO:0030246">
    <property type="term" value="F:carbohydrate binding"/>
    <property type="evidence" value="ECO:0007669"/>
    <property type="project" value="UniProtKB-KW"/>
</dbReference>
<dbReference type="PROSITE" id="PS50041">
    <property type="entry name" value="C_TYPE_LECTIN_2"/>
    <property type="match status" value="1"/>
</dbReference>
<dbReference type="InterPro" id="IPR016187">
    <property type="entry name" value="CTDL_fold"/>
</dbReference>
<comment type="caution">
    <text evidence="4">The sequence shown here is derived from an EMBL/GenBank/DDBJ whole genome shotgun (WGS) entry which is preliminary data.</text>
</comment>
<feature type="non-terminal residue" evidence="4">
    <location>
        <position position="128"/>
    </location>
</feature>
<feature type="non-terminal residue" evidence="4">
    <location>
        <position position="1"/>
    </location>
</feature>
<dbReference type="InterPro" id="IPR033992">
    <property type="entry name" value="NKR-like_CTLD"/>
</dbReference>
<dbReference type="AlphaFoldDB" id="A0A7L2UCN1"/>
<dbReference type="Pfam" id="PF00059">
    <property type="entry name" value="Lectin_C"/>
    <property type="match status" value="1"/>
</dbReference>
<dbReference type="InterPro" id="IPR001304">
    <property type="entry name" value="C-type_lectin-like"/>
</dbReference>
<evidence type="ECO:0000256" key="2">
    <source>
        <dbReference type="ARBA" id="ARBA00022734"/>
    </source>
</evidence>
<comment type="subcellular location">
    <subcellularLocation>
        <location evidence="1">Membrane</location>
        <topology evidence="1">Single-pass membrane protein</topology>
    </subcellularLocation>
</comment>
<name>A0A7L2UCN1_BALRX</name>
<dbReference type="Proteomes" id="UP000528411">
    <property type="component" value="Unassembled WGS sequence"/>
</dbReference>
<evidence type="ECO:0000259" key="3">
    <source>
        <dbReference type="PROSITE" id="PS50041"/>
    </source>
</evidence>
<feature type="domain" description="C-type lectin" evidence="3">
    <location>
        <begin position="20"/>
        <end position="124"/>
    </location>
</feature>
<dbReference type="PANTHER" id="PTHR47648">
    <property type="entry name" value="KILLER CELL LECTIN-LIKE RECEPTOR SUBFAMILY G MEMBER 1"/>
    <property type="match status" value="1"/>
</dbReference>
<dbReference type="Gene3D" id="3.10.100.10">
    <property type="entry name" value="Mannose-Binding Protein A, subunit A"/>
    <property type="match status" value="1"/>
</dbReference>
<dbReference type="OrthoDB" id="6133475at2759"/>
<keyword evidence="5" id="KW-1185">Reference proteome</keyword>
<dbReference type="GO" id="GO:0016020">
    <property type="term" value="C:membrane"/>
    <property type="evidence" value="ECO:0007669"/>
    <property type="project" value="UniProtKB-SubCell"/>
</dbReference>
<keyword evidence="2" id="KW-0430">Lectin</keyword>
<protein>
    <submittedName>
        <fullName evidence="4">KLRG1 protein</fullName>
    </submittedName>
</protein>
<reference evidence="4 5" key="1">
    <citation type="submission" date="2019-09" db="EMBL/GenBank/DDBJ databases">
        <title>Bird 10,000 Genomes (B10K) Project - Family phase.</title>
        <authorList>
            <person name="Zhang G."/>
        </authorList>
    </citation>
    <scope>NUCLEOTIDE SEQUENCE [LARGE SCALE GENOMIC DNA]</scope>
    <source>
        <strain evidence="4">B10K-DU-012-56</strain>
    </source>
</reference>